<feature type="repeat" description="WD" evidence="6">
    <location>
        <begin position="273"/>
        <end position="306"/>
    </location>
</feature>
<dbReference type="eggNOG" id="KOG0302">
    <property type="taxonomic scope" value="Eukaryota"/>
</dbReference>
<keyword evidence="10" id="KW-1185">Reference proteome</keyword>
<gene>
    <name evidence="9" type="ORF">CAOG_007964</name>
</gene>
<feature type="repeat" description="WD" evidence="6">
    <location>
        <begin position="408"/>
        <end position="450"/>
    </location>
</feature>
<dbReference type="PRINTS" id="PR00320">
    <property type="entry name" value="GPROTEINBRPT"/>
</dbReference>
<dbReference type="STRING" id="595528.A0A0D2WXG7"/>
<dbReference type="RefSeq" id="XP_004343052.1">
    <property type="nucleotide sequence ID" value="XM_004343002.2"/>
</dbReference>
<dbReference type="GO" id="GO:0005730">
    <property type="term" value="C:nucleolus"/>
    <property type="evidence" value="ECO:0007669"/>
    <property type="project" value="TreeGrafter"/>
</dbReference>
<dbReference type="Gene3D" id="2.130.10.10">
    <property type="entry name" value="YVTN repeat-like/Quinoprotein amine dehydrogenase"/>
    <property type="match status" value="1"/>
</dbReference>
<dbReference type="AlphaFoldDB" id="A0A0D2WXG7"/>
<dbReference type="GO" id="GO:0042254">
    <property type="term" value="P:ribosome biogenesis"/>
    <property type="evidence" value="ECO:0007669"/>
    <property type="project" value="TreeGrafter"/>
</dbReference>
<feature type="region of interest" description="Disordered" evidence="7">
    <location>
        <begin position="188"/>
        <end position="213"/>
    </location>
</feature>
<dbReference type="PROSITE" id="PS00678">
    <property type="entry name" value="WD_REPEATS_1"/>
    <property type="match status" value="1"/>
</dbReference>
<dbReference type="Proteomes" id="UP000008743">
    <property type="component" value="Unassembled WGS sequence"/>
</dbReference>
<dbReference type="InterPro" id="IPR019775">
    <property type="entry name" value="WD40_repeat_CS"/>
</dbReference>
<feature type="compositionally biased region" description="Acidic residues" evidence="7">
    <location>
        <begin position="188"/>
        <end position="208"/>
    </location>
</feature>
<keyword evidence="4" id="KW-0539">Nucleus</keyword>
<dbReference type="InterPro" id="IPR051972">
    <property type="entry name" value="Glutamate-rich_WD_repeat"/>
</dbReference>
<protein>
    <recommendedName>
        <fullName evidence="5">Glutamate-rich WD repeat-containing protein 1</fullName>
    </recommendedName>
</protein>
<dbReference type="Pfam" id="PF12265">
    <property type="entry name" value="CAF1C_H4-bd"/>
    <property type="match status" value="1"/>
</dbReference>
<dbReference type="SMART" id="SM00320">
    <property type="entry name" value="WD40"/>
    <property type="match status" value="6"/>
</dbReference>
<evidence type="ECO:0000256" key="3">
    <source>
        <dbReference type="ARBA" id="ARBA00022737"/>
    </source>
</evidence>
<comment type="subcellular location">
    <subcellularLocation>
        <location evidence="1">Nucleus</location>
    </subcellularLocation>
</comment>
<organism evidence="9 10">
    <name type="scientific">Capsaspora owczarzaki (strain ATCC 30864)</name>
    <dbReference type="NCBI Taxonomy" id="595528"/>
    <lineage>
        <taxon>Eukaryota</taxon>
        <taxon>Filasterea</taxon>
        <taxon>Capsaspora</taxon>
    </lineage>
</organism>
<dbReference type="EMBL" id="KE346375">
    <property type="protein sequence ID" value="KJE97885.1"/>
    <property type="molecule type" value="Genomic_DNA"/>
</dbReference>
<evidence type="ECO:0000256" key="6">
    <source>
        <dbReference type="PROSITE-ProRule" id="PRU00221"/>
    </source>
</evidence>
<dbReference type="FunCoup" id="A0A0D2WXG7">
    <property type="interactions" value="471"/>
</dbReference>
<dbReference type="SUPFAM" id="SSF50978">
    <property type="entry name" value="WD40 repeat-like"/>
    <property type="match status" value="1"/>
</dbReference>
<evidence type="ECO:0000256" key="5">
    <source>
        <dbReference type="ARBA" id="ARBA00040876"/>
    </source>
</evidence>
<keyword evidence="3" id="KW-0677">Repeat</keyword>
<dbReference type="PhylomeDB" id="A0A0D2WXG7"/>
<evidence type="ECO:0000256" key="4">
    <source>
        <dbReference type="ARBA" id="ARBA00023242"/>
    </source>
</evidence>
<dbReference type="InterPro" id="IPR015943">
    <property type="entry name" value="WD40/YVTN_repeat-like_dom_sf"/>
</dbReference>
<dbReference type="PROSITE" id="PS50082">
    <property type="entry name" value="WD_REPEATS_2"/>
    <property type="match status" value="4"/>
</dbReference>
<dbReference type="InterPro" id="IPR022052">
    <property type="entry name" value="Histone-bd_RBBP4-like_N"/>
</dbReference>
<feature type="repeat" description="WD" evidence="6">
    <location>
        <begin position="364"/>
        <end position="406"/>
    </location>
</feature>
<evidence type="ECO:0000256" key="7">
    <source>
        <dbReference type="SAM" id="MobiDB-lite"/>
    </source>
</evidence>
<feature type="compositionally biased region" description="Acidic residues" evidence="7">
    <location>
        <begin position="70"/>
        <end position="93"/>
    </location>
</feature>
<dbReference type="InterPro" id="IPR020472">
    <property type="entry name" value="WD40_PAC1"/>
</dbReference>
<feature type="repeat" description="WD" evidence="6">
    <location>
        <begin position="320"/>
        <end position="362"/>
    </location>
</feature>
<evidence type="ECO:0000313" key="10">
    <source>
        <dbReference type="Proteomes" id="UP000008743"/>
    </source>
</evidence>
<dbReference type="InterPro" id="IPR036322">
    <property type="entry name" value="WD40_repeat_dom_sf"/>
</dbReference>
<feature type="region of interest" description="Disordered" evidence="7">
    <location>
        <begin position="1"/>
        <end position="107"/>
    </location>
</feature>
<dbReference type="PANTHER" id="PTHR45903">
    <property type="entry name" value="GLUTAMATE-RICH WD REPEAT-CONTAINING PROTEIN 1"/>
    <property type="match status" value="1"/>
</dbReference>
<dbReference type="Pfam" id="PF00400">
    <property type="entry name" value="WD40"/>
    <property type="match status" value="3"/>
</dbReference>
<dbReference type="InterPro" id="IPR001680">
    <property type="entry name" value="WD40_rpt"/>
</dbReference>
<accession>A0A0D2WXG7</accession>
<name>A0A0D2WXG7_CAPO3</name>
<feature type="domain" description="Histone-binding protein RBBP4-like N-terminal" evidence="8">
    <location>
        <begin position="110"/>
        <end position="182"/>
    </location>
</feature>
<sequence length="501" mass="55993">MSGAKRRTNESDDGSHAADEQHYSSLNPMADPAAHDPTAEMGEFEDMWEDEEEENVIEEQEQHHGGNMMETDDGDDDEDGMALQQDEDEDEDDNRLPEVYLPGAPLEEGEVLEVDNSAYDMLHMVNVEWPCLSFDIIEQPIAEGASLKFPLTAYAIAGTQAERQPRDRQDPNKLVLLKMAQLRRTIRDDEEEEADIDDADSDTEDDPVLDSRTIPHDGVVNRLRVAPQHNNIVCTWSSNRKVHIWNVATQLSSFDSAVDPEALAAPVAPLFTFSRHTDEGYSIDWSPLVAGRMVSGDCDRNIFLWNPLPSGTWKVEDKPFRGHTASVEDLQWSPAEQTVLASCSVDRTVKIWDTRNKGTAALSINAHNSDVNVISWSRLVQYLIVSGDDEGGFKIWDLRSPAQPAAEFKWHTQAITSVEWHPSDESVLAVAGADDQVTLWDLSVERDNAQAVEEIQSVPAQLLFIHQGQQELREVHWHKQHPGVLMSTAGSGINVFKTISV</sequence>
<dbReference type="OrthoDB" id="2161379at2759"/>
<dbReference type="InParanoid" id="A0A0D2WXG7"/>
<feature type="compositionally biased region" description="Basic and acidic residues" evidence="7">
    <location>
        <begin position="7"/>
        <end position="22"/>
    </location>
</feature>
<feature type="compositionally biased region" description="Acidic residues" evidence="7">
    <location>
        <begin position="42"/>
        <end position="59"/>
    </location>
</feature>
<evidence type="ECO:0000256" key="2">
    <source>
        <dbReference type="ARBA" id="ARBA00022574"/>
    </source>
</evidence>
<evidence type="ECO:0000313" key="9">
    <source>
        <dbReference type="EMBL" id="KJE97885.1"/>
    </source>
</evidence>
<proteinExistence type="predicted"/>
<dbReference type="PROSITE" id="PS50294">
    <property type="entry name" value="WD_REPEATS_REGION"/>
    <property type="match status" value="3"/>
</dbReference>
<evidence type="ECO:0000259" key="8">
    <source>
        <dbReference type="Pfam" id="PF12265"/>
    </source>
</evidence>
<dbReference type="PANTHER" id="PTHR45903:SF1">
    <property type="entry name" value="GLUTAMATE-RICH WD REPEAT-CONTAINING PROTEIN 1"/>
    <property type="match status" value="1"/>
</dbReference>
<evidence type="ECO:0000256" key="1">
    <source>
        <dbReference type="ARBA" id="ARBA00004123"/>
    </source>
</evidence>
<keyword evidence="2 6" id="KW-0853">WD repeat</keyword>
<dbReference type="OMA" id="RHWKPNA"/>
<reference evidence="10" key="1">
    <citation type="submission" date="2011-02" db="EMBL/GenBank/DDBJ databases">
        <title>The Genome Sequence of Capsaspora owczarzaki ATCC 30864.</title>
        <authorList>
            <person name="Russ C."/>
            <person name="Cuomo C."/>
            <person name="Burger G."/>
            <person name="Gray M.W."/>
            <person name="Holland P.W.H."/>
            <person name="King N."/>
            <person name="Lang F.B.F."/>
            <person name="Roger A.J."/>
            <person name="Ruiz-Trillo I."/>
            <person name="Young S.K."/>
            <person name="Zeng Q."/>
            <person name="Gargeya S."/>
            <person name="Alvarado L."/>
            <person name="Berlin A."/>
            <person name="Chapman S.B."/>
            <person name="Chen Z."/>
            <person name="Freedman E."/>
            <person name="Gellesch M."/>
            <person name="Goldberg J."/>
            <person name="Griggs A."/>
            <person name="Gujja S."/>
            <person name="Heilman E."/>
            <person name="Heiman D."/>
            <person name="Howarth C."/>
            <person name="Mehta T."/>
            <person name="Neiman D."/>
            <person name="Pearson M."/>
            <person name="Roberts A."/>
            <person name="Saif S."/>
            <person name="Shea T."/>
            <person name="Shenoy N."/>
            <person name="Sisk P."/>
            <person name="Stolte C."/>
            <person name="Sykes S."/>
            <person name="White J."/>
            <person name="Yandava C."/>
            <person name="Haas B."/>
            <person name="Nusbaum C."/>
            <person name="Birren B."/>
        </authorList>
    </citation>
    <scope>NUCLEOTIDE SEQUENCE</scope>
    <source>
        <strain evidence="10">ATCC 30864</strain>
    </source>
</reference>